<dbReference type="AlphaFoldDB" id="A0A1A6ACT8"/>
<dbReference type="VEuPathDB" id="FungiDB:I303_02084"/>
<organism evidence="2">
    <name type="scientific">Kwoniella dejecticola CBS 10117</name>
    <dbReference type="NCBI Taxonomy" id="1296121"/>
    <lineage>
        <taxon>Eukaryota</taxon>
        <taxon>Fungi</taxon>
        <taxon>Dikarya</taxon>
        <taxon>Basidiomycota</taxon>
        <taxon>Agaricomycotina</taxon>
        <taxon>Tremellomycetes</taxon>
        <taxon>Tremellales</taxon>
        <taxon>Cryptococcaceae</taxon>
        <taxon>Kwoniella</taxon>
    </lineage>
</organism>
<sequence>MTHGYGQGQSAGVGTQANDAGHTYPALQWTVWGWEEDEGMGHIGLVPKSGLTTIHLMPSSMFSPHPTMSMLVIRMLRSMSMAAEREPMLKESAELRECQRDDAKRQKDRTQHFARRIIGSPESTRLLT</sequence>
<dbReference type="GeneID" id="28965783"/>
<name>A0A1A6ACT8_9TREE</name>
<reference evidence="2" key="1">
    <citation type="submission" date="2013-07" db="EMBL/GenBank/DDBJ databases">
        <title>The Genome Sequence of Cryptococcus dejecticola CBS10117.</title>
        <authorList>
            <consortium name="The Broad Institute Genome Sequencing Platform"/>
            <person name="Cuomo C."/>
            <person name="Litvintseva A."/>
            <person name="Chen Y."/>
            <person name="Heitman J."/>
            <person name="Sun S."/>
            <person name="Springer D."/>
            <person name="Dromer F."/>
            <person name="Young S.K."/>
            <person name="Zeng Q."/>
            <person name="Gargeya S."/>
            <person name="Fitzgerald M."/>
            <person name="Abouelleil A."/>
            <person name="Alvarado L."/>
            <person name="Berlin A.M."/>
            <person name="Chapman S.B."/>
            <person name="Dewar J."/>
            <person name="Goldberg J."/>
            <person name="Griggs A."/>
            <person name="Gujja S."/>
            <person name="Hansen M."/>
            <person name="Howarth C."/>
            <person name="Imamovic A."/>
            <person name="Larimer J."/>
            <person name="McCowan C."/>
            <person name="Murphy C."/>
            <person name="Pearson M."/>
            <person name="Priest M."/>
            <person name="Roberts A."/>
            <person name="Saif S."/>
            <person name="Shea T."/>
            <person name="Sykes S."/>
            <person name="Wortman J."/>
            <person name="Nusbaum C."/>
            <person name="Birren B."/>
        </authorList>
    </citation>
    <scope>NUCLEOTIDE SEQUENCE [LARGE SCALE GENOMIC DNA]</scope>
    <source>
        <strain evidence="2">CBS 10117</strain>
    </source>
</reference>
<evidence type="ECO:0000256" key="1">
    <source>
        <dbReference type="SAM" id="MobiDB-lite"/>
    </source>
</evidence>
<dbReference type="KEGG" id="kdj:28965783"/>
<dbReference type="Proteomes" id="UP000078595">
    <property type="component" value="Chromosome 2"/>
</dbReference>
<dbReference type="EMBL" id="CP144531">
    <property type="protein sequence ID" value="WWC59230.1"/>
    <property type="molecule type" value="Genomic_DNA"/>
</dbReference>
<dbReference type="EMBL" id="KI894028">
    <property type="protein sequence ID" value="OBR87870.1"/>
    <property type="molecule type" value="Genomic_DNA"/>
</dbReference>
<evidence type="ECO:0000313" key="4">
    <source>
        <dbReference type="Proteomes" id="UP000078595"/>
    </source>
</evidence>
<evidence type="ECO:0000313" key="3">
    <source>
        <dbReference type="EMBL" id="WWC59230.1"/>
    </source>
</evidence>
<feature type="region of interest" description="Disordered" evidence="1">
    <location>
        <begin position="96"/>
        <end position="128"/>
    </location>
</feature>
<keyword evidence="4" id="KW-1185">Reference proteome</keyword>
<reference evidence="3" key="2">
    <citation type="submission" date="2013-07" db="EMBL/GenBank/DDBJ databases">
        <authorList>
            <consortium name="The Broad Institute Genome Sequencing Platform"/>
            <person name="Cuomo C."/>
            <person name="Litvintseva A."/>
            <person name="Chen Y."/>
            <person name="Heitman J."/>
            <person name="Sun S."/>
            <person name="Springer D."/>
            <person name="Dromer F."/>
            <person name="Young S.K."/>
            <person name="Zeng Q."/>
            <person name="Gargeya S."/>
            <person name="Fitzgerald M."/>
            <person name="Abouelleil A."/>
            <person name="Alvarado L."/>
            <person name="Berlin A.M."/>
            <person name="Chapman S.B."/>
            <person name="Dewar J."/>
            <person name="Goldberg J."/>
            <person name="Griggs A."/>
            <person name="Gujja S."/>
            <person name="Hansen M."/>
            <person name="Howarth C."/>
            <person name="Imamovic A."/>
            <person name="Larimer J."/>
            <person name="McCowan C."/>
            <person name="Murphy C."/>
            <person name="Pearson M."/>
            <person name="Priest M."/>
            <person name="Roberts A."/>
            <person name="Saif S."/>
            <person name="Shea T."/>
            <person name="Sykes S."/>
            <person name="Wortman J."/>
            <person name="Nusbaum C."/>
            <person name="Birren B."/>
        </authorList>
    </citation>
    <scope>NUCLEOTIDE SEQUENCE</scope>
    <source>
        <strain evidence="3">CBS 10117</strain>
    </source>
</reference>
<gene>
    <name evidence="2" type="ORF">I303_02084</name>
    <name evidence="3" type="ORF">I303_101780</name>
</gene>
<reference evidence="3" key="3">
    <citation type="submission" date="2024-02" db="EMBL/GenBank/DDBJ databases">
        <title>Comparative genomics of Cryptococcus and Kwoniella reveals pathogenesis evolution and contrasting modes of karyotype evolution via chromosome fusion or intercentromeric recombination.</title>
        <authorList>
            <person name="Coelho M.A."/>
            <person name="David-Palma M."/>
            <person name="Shea T."/>
            <person name="Bowers K."/>
            <person name="McGinley-Smith S."/>
            <person name="Mohammad A.W."/>
            <person name="Gnirke A."/>
            <person name="Yurkov A.M."/>
            <person name="Nowrousian M."/>
            <person name="Sun S."/>
            <person name="Cuomo C.A."/>
            <person name="Heitman J."/>
        </authorList>
    </citation>
    <scope>NUCLEOTIDE SEQUENCE</scope>
    <source>
        <strain evidence="3">CBS 10117</strain>
    </source>
</reference>
<protein>
    <submittedName>
        <fullName evidence="2">Uncharacterized protein</fullName>
    </submittedName>
</protein>
<proteinExistence type="predicted"/>
<dbReference type="RefSeq" id="XP_018265712.1">
    <property type="nucleotide sequence ID" value="XM_018405431.1"/>
</dbReference>
<feature type="compositionally biased region" description="Basic and acidic residues" evidence="1">
    <location>
        <begin position="96"/>
        <end position="111"/>
    </location>
</feature>
<accession>A0A1A6ACT8</accession>
<evidence type="ECO:0000313" key="2">
    <source>
        <dbReference type="EMBL" id="OBR87870.1"/>
    </source>
</evidence>